<evidence type="ECO:0000256" key="1">
    <source>
        <dbReference type="ARBA" id="ARBA00022692"/>
    </source>
</evidence>
<dbReference type="Proteomes" id="UP000199645">
    <property type="component" value="Unassembled WGS sequence"/>
</dbReference>
<dbReference type="InterPro" id="IPR004089">
    <property type="entry name" value="MCPsignal_dom"/>
</dbReference>
<protein>
    <submittedName>
        <fullName evidence="9">Methyl-accepting chemotaxis protein</fullName>
    </submittedName>
</protein>
<dbReference type="GO" id="GO:0004888">
    <property type="term" value="F:transmembrane signaling receptor activity"/>
    <property type="evidence" value="ECO:0007669"/>
    <property type="project" value="InterPro"/>
</dbReference>
<evidence type="ECO:0000256" key="2">
    <source>
        <dbReference type="ARBA" id="ARBA00022989"/>
    </source>
</evidence>
<keyword evidence="2 6" id="KW-1133">Transmembrane helix</keyword>
<keyword evidence="10" id="KW-1185">Reference proteome</keyword>
<feature type="domain" description="HAMP" evidence="8">
    <location>
        <begin position="237"/>
        <end position="289"/>
    </location>
</feature>
<sequence>MANDSFRGEIADEGDDVMSEPVPSAARLAGNVRIGTKILMVVLLVAALGGAVGLFALRQMSSLADASEGEYGQTLKAQAVADLRSAFNRTRINALEYLLAGDDATRATERKEFDTEVANVAALTDAYRALAGEAENGVADSFTATWGDYVSVVTDRLFRLADQGRLDQVRTVRDQDVKPLVSTMREALTKLSDSAVTQARSAHEGADSSYHSGRTVIIAAIVVVLLVGAVVAVLFARGITRPLAHCVEVLRRIDEGDLTARTDVGGEDELGELSAALNRTAGAVAGTVRQVRDDAEALATTSARLSVIAEELTRSAQTTAEQAGSVSAAAEVISSNVQTVAAGTEEMSASIREIATSAGDAAQVAGSATTAAQRTSDTMAKLGQASAEITEVINAITSIAEQTNLLALNATIEAARAGESGKGFAVVASEVKDLAQETARATEDISKRIAAIQSDTDAAVAAIGDIGHVIAQINDYATTIAAAVEEQTATTGEMGRNVAEAASGSGHIASDITTVAATANRTTQSADEARTTAAELAGMAQRLGSAVSGYRV</sequence>
<dbReference type="CDD" id="cd06225">
    <property type="entry name" value="HAMP"/>
    <property type="match status" value="1"/>
</dbReference>
<keyword evidence="3 5" id="KW-0807">Transducer</keyword>
<gene>
    <name evidence="9" type="ORF">SAMN05421541_13333</name>
</gene>
<evidence type="ECO:0000256" key="6">
    <source>
        <dbReference type="SAM" id="Phobius"/>
    </source>
</evidence>
<accession>A0A1I2MU27</accession>
<dbReference type="Pfam" id="PF00672">
    <property type="entry name" value="HAMP"/>
    <property type="match status" value="1"/>
</dbReference>
<evidence type="ECO:0000259" key="8">
    <source>
        <dbReference type="PROSITE" id="PS50885"/>
    </source>
</evidence>
<dbReference type="EMBL" id="FONV01000033">
    <property type="protein sequence ID" value="SFF94400.1"/>
    <property type="molecule type" value="Genomic_DNA"/>
</dbReference>
<proteinExistence type="inferred from homology"/>
<dbReference type="SMART" id="SM00283">
    <property type="entry name" value="MA"/>
    <property type="match status" value="1"/>
</dbReference>
<evidence type="ECO:0000313" key="10">
    <source>
        <dbReference type="Proteomes" id="UP000199645"/>
    </source>
</evidence>
<evidence type="ECO:0000256" key="5">
    <source>
        <dbReference type="PROSITE-ProRule" id="PRU00284"/>
    </source>
</evidence>
<dbReference type="PROSITE" id="PS50885">
    <property type="entry name" value="HAMP"/>
    <property type="match status" value="1"/>
</dbReference>
<feature type="transmembrane region" description="Helical" evidence="6">
    <location>
        <begin position="38"/>
        <end position="57"/>
    </location>
</feature>
<feature type="transmembrane region" description="Helical" evidence="6">
    <location>
        <begin position="216"/>
        <end position="236"/>
    </location>
</feature>
<dbReference type="PROSITE" id="PS50111">
    <property type="entry name" value="CHEMOTAXIS_TRANSDUC_2"/>
    <property type="match status" value="1"/>
</dbReference>
<dbReference type="PANTHER" id="PTHR32089">
    <property type="entry name" value="METHYL-ACCEPTING CHEMOTAXIS PROTEIN MCPB"/>
    <property type="match status" value="1"/>
</dbReference>
<keyword evidence="6" id="KW-0472">Membrane</keyword>
<evidence type="ECO:0000256" key="3">
    <source>
        <dbReference type="ARBA" id="ARBA00023224"/>
    </source>
</evidence>
<dbReference type="AlphaFoldDB" id="A0A1I2MU27"/>
<dbReference type="Pfam" id="PF00015">
    <property type="entry name" value="MCPsignal"/>
    <property type="match status" value="1"/>
</dbReference>
<dbReference type="InterPro" id="IPR003660">
    <property type="entry name" value="HAMP_dom"/>
</dbReference>
<dbReference type="SUPFAM" id="SSF58104">
    <property type="entry name" value="Methyl-accepting chemotaxis protein (MCP) signaling domain"/>
    <property type="match status" value="1"/>
</dbReference>
<dbReference type="PANTHER" id="PTHR32089:SF112">
    <property type="entry name" value="LYSOZYME-LIKE PROTEIN-RELATED"/>
    <property type="match status" value="1"/>
</dbReference>
<evidence type="ECO:0000259" key="7">
    <source>
        <dbReference type="PROSITE" id="PS50111"/>
    </source>
</evidence>
<dbReference type="GO" id="GO:0007165">
    <property type="term" value="P:signal transduction"/>
    <property type="evidence" value="ECO:0007669"/>
    <property type="project" value="UniProtKB-KW"/>
</dbReference>
<name>A0A1I2MU27_9ACTN</name>
<dbReference type="InterPro" id="IPR004090">
    <property type="entry name" value="Chemotax_Me-accpt_rcpt"/>
</dbReference>
<comment type="similarity">
    <text evidence="4">Belongs to the methyl-accepting chemotaxis (MCP) protein family.</text>
</comment>
<keyword evidence="1 6" id="KW-0812">Transmembrane</keyword>
<dbReference type="PRINTS" id="PR00260">
    <property type="entry name" value="CHEMTRNSDUCR"/>
</dbReference>
<dbReference type="GO" id="GO:0006935">
    <property type="term" value="P:chemotaxis"/>
    <property type="evidence" value="ECO:0007669"/>
    <property type="project" value="InterPro"/>
</dbReference>
<dbReference type="Pfam" id="PF12729">
    <property type="entry name" value="4HB_MCP_1"/>
    <property type="match status" value="1"/>
</dbReference>
<evidence type="ECO:0000313" key="9">
    <source>
        <dbReference type="EMBL" id="SFF94400.1"/>
    </source>
</evidence>
<organism evidence="9 10">
    <name type="scientific">Actinoplanes philippinensis</name>
    <dbReference type="NCBI Taxonomy" id="35752"/>
    <lineage>
        <taxon>Bacteria</taxon>
        <taxon>Bacillati</taxon>
        <taxon>Actinomycetota</taxon>
        <taxon>Actinomycetes</taxon>
        <taxon>Micromonosporales</taxon>
        <taxon>Micromonosporaceae</taxon>
        <taxon>Actinoplanes</taxon>
    </lineage>
</organism>
<reference evidence="9 10" key="1">
    <citation type="submission" date="2016-10" db="EMBL/GenBank/DDBJ databases">
        <authorList>
            <person name="de Groot N.N."/>
        </authorList>
    </citation>
    <scope>NUCLEOTIDE SEQUENCE [LARGE SCALE GENOMIC DNA]</scope>
    <source>
        <strain evidence="9 10">DSM 43019</strain>
    </source>
</reference>
<dbReference type="SMART" id="SM00304">
    <property type="entry name" value="HAMP"/>
    <property type="match status" value="2"/>
</dbReference>
<dbReference type="Gene3D" id="1.10.287.950">
    <property type="entry name" value="Methyl-accepting chemotaxis protein"/>
    <property type="match status" value="1"/>
</dbReference>
<dbReference type="STRING" id="35752.SAMN05421541_13333"/>
<feature type="domain" description="Methyl-accepting transducer" evidence="7">
    <location>
        <begin position="308"/>
        <end position="537"/>
    </location>
</feature>
<evidence type="ECO:0000256" key="4">
    <source>
        <dbReference type="ARBA" id="ARBA00029447"/>
    </source>
</evidence>
<dbReference type="GO" id="GO:0016020">
    <property type="term" value="C:membrane"/>
    <property type="evidence" value="ECO:0007669"/>
    <property type="project" value="InterPro"/>
</dbReference>
<dbReference type="InterPro" id="IPR024478">
    <property type="entry name" value="HlyB_4HB_MCP"/>
</dbReference>